<accession>A0A0P1BPY8</accession>
<organism evidence="1 2">
    <name type="scientific">Ceraceosorus bombacis</name>
    <dbReference type="NCBI Taxonomy" id="401625"/>
    <lineage>
        <taxon>Eukaryota</taxon>
        <taxon>Fungi</taxon>
        <taxon>Dikarya</taxon>
        <taxon>Basidiomycota</taxon>
        <taxon>Ustilaginomycotina</taxon>
        <taxon>Exobasidiomycetes</taxon>
        <taxon>Ceraceosorales</taxon>
        <taxon>Ceraceosoraceae</taxon>
        <taxon>Ceraceosorus</taxon>
    </lineage>
</organism>
<evidence type="ECO:0000313" key="1">
    <source>
        <dbReference type="EMBL" id="CEH17761.1"/>
    </source>
</evidence>
<dbReference type="Proteomes" id="UP000054845">
    <property type="component" value="Unassembled WGS sequence"/>
</dbReference>
<dbReference type="AlphaFoldDB" id="A0A0P1BPY8"/>
<sequence length="59" mass="6686">MTWALVFSTKLVTVLPRSHVLRPQASTLYASCAQQGNEQRFSQLKQCYTHPPKVPLQEA</sequence>
<protein>
    <submittedName>
        <fullName evidence="1">Uncharacterized protein</fullName>
    </submittedName>
</protein>
<proteinExistence type="predicted"/>
<evidence type="ECO:0000313" key="2">
    <source>
        <dbReference type="Proteomes" id="UP000054845"/>
    </source>
</evidence>
<keyword evidence="2" id="KW-1185">Reference proteome</keyword>
<name>A0A0P1BPY8_9BASI</name>
<reference evidence="2" key="1">
    <citation type="submission" date="2014-09" db="EMBL/GenBank/DDBJ databases">
        <authorList>
            <person name="Sharma Rahul"/>
            <person name="Thines Marco"/>
        </authorList>
    </citation>
    <scope>NUCLEOTIDE SEQUENCE [LARGE SCALE GENOMIC DNA]</scope>
</reference>
<dbReference type="EMBL" id="CCYA01000265">
    <property type="protein sequence ID" value="CEH17761.1"/>
    <property type="molecule type" value="Genomic_DNA"/>
</dbReference>